<dbReference type="Proteomes" id="UP000272942">
    <property type="component" value="Unassembled WGS sequence"/>
</dbReference>
<feature type="region of interest" description="Disordered" evidence="3">
    <location>
        <begin position="1"/>
        <end position="23"/>
    </location>
</feature>
<dbReference type="GO" id="GO:0003842">
    <property type="term" value="F:L-glutamate gamma-semialdehyde dehydrogenase activity"/>
    <property type="evidence" value="ECO:0007669"/>
    <property type="project" value="TreeGrafter"/>
</dbReference>
<sequence>MVSLSYKATNEPVLQHKRGSSERQKLDNTLNSMLSNGPYEVPICIGTEELTSSDSRKQVLPFEHCRVLANFYYASEQQLQTAINVALKARESWSRTDFDTRARIFLKAADMISNQSRFQLLASTILGQAKTIFQAEIDAAAELADFLRFNVQFASEALKYKPIDTPDAQNRVIYRPTEGFWAAIPPFNFTAIAGNLSSAPALMGNVVLWKPSDTAVYSNYLVYRIFREAGLPAGVINFVPADGPTFGKVITKHSQLAGVNFTGSTRQTENRIHILDDSLFTKRNFT</sequence>
<dbReference type="PANTHER" id="PTHR42862">
    <property type="entry name" value="DELTA-1-PYRROLINE-5-CARBOXYLATE DEHYDROGENASE 1, ISOFORM A-RELATED"/>
    <property type="match status" value="1"/>
</dbReference>
<dbReference type="InterPro" id="IPR016162">
    <property type="entry name" value="Ald_DH_N"/>
</dbReference>
<evidence type="ECO:0000256" key="2">
    <source>
        <dbReference type="ARBA" id="ARBA00023027"/>
    </source>
</evidence>
<dbReference type="WBParaSite" id="ECPE_0001359701-mRNA-1">
    <property type="protein sequence ID" value="ECPE_0001359701-mRNA-1"/>
    <property type="gene ID" value="ECPE_0001359701"/>
</dbReference>
<dbReference type="AlphaFoldDB" id="A0A183B2X3"/>
<dbReference type="SUPFAM" id="SSF53720">
    <property type="entry name" value="ALDH-like"/>
    <property type="match status" value="1"/>
</dbReference>
<keyword evidence="2" id="KW-0520">NAD</keyword>
<dbReference type="EMBL" id="UZAN01055391">
    <property type="protein sequence ID" value="VDP90830.1"/>
    <property type="molecule type" value="Genomic_DNA"/>
</dbReference>
<reference evidence="5 6" key="2">
    <citation type="submission" date="2018-11" db="EMBL/GenBank/DDBJ databases">
        <authorList>
            <consortium name="Pathogen Informatics"/>
        </authorList>
    </citation>
    <scope>NUCLEOTIDE SEQUENCE [LARGE SCALE GENOMIC DNA]</scope>
    <source>
        <strain evidence="5 6">Egypt</strain>
    </source>
</reference>
<reference evidence="7" key="1">
    <citation type="submission" date="2016-06" db="UniProtKB">
        <authorList>
            <consortium name="WormBaseParasite"/>
        </authorList>
    </citation>
    <scope>IDENTIFICATION</scope>
</reference>
<dbReference type="InterPro" id="IPR015590">
    <property type="entry name" value="Aldehyde_DH_dom"/>
</dbReference>
<name>A0A183B2X3_9TREM</name>
<dbReference type="OrthoDB" id="5322683at2759"/>
<evidence type="ECO:0000256" key="1">
    <source>
        <dbReference type="ARBA" id="ARBA00023002"/>
    </source>
</evidence>
<dbReference type="PANTHER" id="PTHR42862:SF1">
    <property type="entry name" value="DELTA-1-PYRROLINE-5-CARBOXYLATE DEHYDROGENASE 2, ISOFORM A-RELATED"/>
    <property type="match status" value="1"/>
</dbReference>
<feature type="domain" description="Aldehyde dehydrogenase" evidence="4">
    <location>
        <begin position="58"/>
        <end position="267"/>
    </location>
</feature>
<dbReference type="FunFam" id="3.40.605.10:FF:000006">
    <property type="entry name" value="1-pyrroline-5-carboxylate dehydrogenase"/>
    <property type="match status" value="1"/>
</dbReference>
<evidence type="ECO:0000313" key="7">
    <source>
        <dbReference type="WBParaSite" id="ECPE_0001359701-mRNA-1"/>
    </source>
</evidence>
<dbReference type="GO" id="GO:0010133">
    <property type="term" value="P:L-proline catabolic process to L-glutamate"/>
    <property type="evidence" value="ECO:0007669"/>
    <property type="project" value="TreeGrafter"/>
</dbReference>
<evidence type="ECO:0000259" key="4">
    <source>
        <dbReference type="Pfam" id="PF00171"/>
    </source>
</evidence>
<evidence type="ECO:0000256" key="3">
    <source>
        <dbReference type="SAM" id="MobiDB-lite"/>
    </source>
</evidence>
<dbReference type="InterPro" id="IPR016161">
    <property type="entry name" value="Ald_DH/histidinol_DH"/>
</dbReference>
<evidence type="ECO:0000313" key="6">
    <source>
        <dbReference type="Proteomes" id="UP000272942"/>
    </source>
</evidence>
<gene>
    <name evidence="5" type="ORF">ECPE_LOCUS13558</name>
</gene>
<keyword evidence="1" id="KW-0560">Oxidoreductase</keyword>
<evidence type="ECO:0000313" key="5">
    <source>
        <dbReference type="EMBL" id="VDP90830.1"/>
    </source>
</evidence>
<dbReference type="Pfam" id="PF00171">
    <property type="entry name" value="Aldedh"/>
    <property type="match status" value="1"/>
</dbReference>
<dbReference type="Gene3D" id="3.40.605.10">
    <property type="entry name" value="Aldehyde Dehydrogenase, Chain A, domain 1"/>
    <property type="match status" value="1"/>
</dbReference>
<accession>A0A183B2X3</accession>
<keyword evidence="6" id="KW-1185">Reference proteome</keyword>
<proteinExistence type="predicted"/>
<organism evidence="7">
    <name type="scientific">Echinostoma caproni</name>
    <dbReference type="NCBI Taxonomy" id="27848"/>
    <lineage>
        <taxon>Eukaryota</taxon>
        <taxon>Metazoa</taxon>
        <taxon>Spiralia</taxon>
        <taxon>Lophotrochozoa</taxon>
        <taxon>Platyhelminthes</taxon>
        <taxon>Trematoda</taxon>
        <taxon>Digenea</taxon>
        <taxon>Plagiorchiida</taxon>
        <taxon>Echinostomata</taxon>
        <taxon>Echinostomatoidea</taxon>
        <taxon>Echinostomatidae</taxon>
        <taxon>Echinostoma</taxon>
    </lineage>
</organism>
<dbReference type="GO" id="GO:0005759">
    <property type="term" value="C:mitochondrial matrix"/>
    <property type="evidence" value="ECO:0007669"/>
    <property type="project" value="TreeGrafter"/>
</dbReference>
<protein>
    <submittedName>
        <fullName evidence="7">Aldedh domain-containing protein</fullName>
    </submittedName>
</protein>
<dbReference type="InterPro" id="IPR050485">
    <property type="entry name" value="Proline_metab_enzyme"/>
</dbReference>